<organism evidence="3 4">
    <name type="scientific">Paractinoplanes deccanensis</name>
    <dbReference type="NCBI Taxonomy" id="113561"/>
    <lineage>
        <taxon>Bacteria</taxon>
        <taxon>Bacillati</taxon>
        <taxon>Actinomycetota</taxon>
        <taxon>Actinomycetes</taxon>
        <taxon>Micromonosporales</taxon>
        <taxon>Micromonosporaceae</taxon>
        <taxon>Paractinoplanes</taxon>
    </lineage>
</organism>
<dbReference type="EMBL" id="BOMI01000037">
    <property type="protein sequence ID" value="GID73595.1"/>
    <property type="molecule type" value="Genomic_DNA"/>
</dbReference>
<dbReference type="InterPro" id="IPR002347">
    <property type="entry name" value="SDR_fam"/>
</dbReference>
<reference evidence="3 4" key="1">
    <citation type="submission" date="2021-01" db="EMBL/GenBank/DDBJ databases">
        <title>Whole genome shotgun sequence of Actinoplanes deccanensis NBRC 13994.</title>
        <authorList>
            <person name="Komaki H."/>
            <person name="Tamura T."/>
        </authorList>
    </citation>
    <scope>NUCLEOTIDE SEQUENCE [LARGE SCALE GENOMIC DNA]</scope>
    <source>
        <strain evidence="3 4">NBRC 13994</strain>
    </source>
</reference>
<evidence type="ECO:0000313" key="3">
    <source>
        <dbReference type="EMBL" id="GID73595.1"/>
    </source>
</evidence>
<gene>
    <name evidence="3" type="ORF">Ade02nite_22360</name>
</gene>
<dbReference type="NCBIfam" id="NF005559">
    <property type="entry name" value="PRK07231.1"/>
    <property type="match status" value="1"/>
</dbReference>
<dbReference type="RefSeq" id="WP_203761515.1">
    <property type="nucleotide sequence ID" value="NZ_BAAABO010000027.1"/>
</dbReference>
<evidence type="ECO:0000256" key="2">
    <source>
        <dbReference type="ARBA" id="ARBA00023002"/>
    </source>
</evidence>
<proteinExistence type="inferred from homology"/>
<name>A0ABQ3Y0U8_9ACTN</name>
<comment type="similarity">
    <text evidence="1">Belongs to the short-chain dehydrogenases/reductases (SDR) family.</text>
</comment>
<evidence type="ECO:0000313" key="4">
    <source>
        <dbReference type="Proteomes" id="UP000609879"/>
    </source>
</evidence>
<dbReference type="PRINTS" id="PR00080">
    <property type="entry name" value="SDRFAMILY"/>
</dbReference>
<keyword evidence="2" id="KW-0560">Oxidoreductase</keyword>
<dbReference type="Pfam" id="PF13561">
    <property type="entry name" value="adh_short_C2"/>
    <property type="match status" value="1"/>
</dbReference>
<dbReference type="PANTHER" id="PTHR42760:SF115">
    <property type="entry name" value="3-OXOACYL-[ACYL-CARRIER-PROTEIN] REDUCTASE FABG"/>
    <property type="match status" value="1"/>
</dbReference>
<sequence>MSALPAFSLEGRKALVTGGNRGLGFAFTRALADSGASVAFAGRDAPANDAAVRRLAGSGVRAYGITADLTRDDQVERAVAEAADALGGLDIVVNNAGVCFHNPAWDATDEQWAQVFDLNVRAVWKVSLAAGRLLRDAGGGAIVNIGSISGLIVNRPQAQAPYNASKAAVHQLTKSLAAEWAPHNIRVNAVAPGYVKTEMAPVDRPEFRRMWIEDTPQQRYATPDEIAPTVVFLCSPAASFITGTVLVIDGGYTVH</sequence>
<dbReference type="InterPro" id="IPR020904">
    <property type="entry name" value="Sc_DH/Rdtase_CS"/>
</dbReference>
<keyword evidence="4" id="KW-1185">Reference proteome</keyword>
<accession>A0ABQ3Y0U8</accession>
<comment type="caution">
    <text evidence="3">The sequence shown here is derived from an EMBL/GenBank/DDBJ whole genome shotgun (WGS) entry which is preliminary data.</text>
</comment>
<dbReference type="InterPro" id="IPR036291">
    <property type="entry name" value="NAD(P)-bd_dom_sf"/>
</dbReference>
<dbReference type="PROSITE" id="PS00061">
    <property type="entry name" value="ADH_SHORT"/>
    <property type="match status" value="1"/>
</dbReference>
<protein>
    <submittedName>
        <fullName evidence="3">Short-chain dehydrogenase</fullName>
    </submittedName>
</protein>
<dbReference type="PANTHER" id="PTHR42760">
    <property type="entry name" value="SHORT-CHAIN DEHYDROGENASES/REDUCTASES FAMILY MEMBER"/>
    <property type="match status" value="1"/>
</dbReference>
<dbReference type="Gene3D" id="3.40.50.720">
    <property type="entry name" value="NAD(P)-binding Rossmann-like Domain"/>
    <property type="match status" value="1"/>
</dbReference>
<evidence type="ECO:0000256" key="1">
    <source>
        <dbReference type="ARBA" id="ARBA00006484"/>
    </source>
</evidence>
<dbReference type="PRINTS" id="PR00081">
    <property type="entry name" value="GDHRDH"/>
</dbReference>
<dbReference type="SUPFAM" id="SSF51735">
    <property type="entry name" value="NAD(P)-binding Rossmann-fold domains"/>
    <property type="match status" value="1"/>
</dbReference>
<dbReference type="Proteomes" id="UP000609879">
    <property type="component" value="Unassembled WGS sequence"/>
</dbReference>